<name>A0AAJ7Q1A5_LATCA</name>
<organism evidence="9 10">
    <name type="scientific">Lates calcarifer</name>
    <name type="common">Barramundi</name>
    <name type="synonym">Holocentrus calcarifer</name>
    <dbReference type="NCBI Taxonomy" id="8187"/>
    <lineage>
        <taxon>Eukaryota</taxon>
        <taxon>Metazoa</taxon>
        <taxon>Chordata</taxon>
        <taxon>Craniata</taxon>
        <taxon>Vertebrata</taxon>
        <taxon>Euteleostomi</taxon>
        <taxon>Actinopterygii</taxon>
        <taxon>Neopterygii</taxon>
        <taxon>Teleostei</taxon>
        <taxon>Neoteleostei</taxon>
        <taxon>Acanthomorphata</taxon>
        <taxon>Carangaria</taxon>
        <taxon>Carangaria incertae sedis</taxon>
        <taxon>Centropomidae</taxon>
        <taxon>Lates</taxon>
    </lineage>
</organism>
<gene>
    <name evidence="10" type="primary">LOC108891270</name>
</gene>
<evidence type="ECO:0000256" key="3">
    <source>
        <dbReference type="ARBA" id="ARBA00022588"/>
    </source>
</evidence>
<evidence type="ECO:0000313" key="9">
    <source>
        <dbReference type="Proteomes" id="UP000694890"/>
    </source>
</evidence>
<dbReference type="KEGG" id="lcf:108891270"/>
<dbReference type="GeneID" id="108891270"/>
<dbReference type="GO" id="GO:0042981">
    <property type="term" value="P:regulation of apoptotic process"/>
    <property type="evidence" value="ECO:0007669"/>
    <property type="project" value="InterPro"/>
</dbReference>
<feature type="region of interest" description="Disordered" evidence="6">
    <location>
        <begin position="481"/>
        <end position="505"/>
    </location>
</feature>
<dbReference type="InterPro" id="IPR011029">
    <property type="entry name" value="DEATH-like_dom_sf"/>
</dbReference>
<dbReference type="PANTHER" id="PTHR16155">
    <property type="entry name" value="DED DOMAIN-CONTAINING PROTEIN"/>
    <property type="match status" value="1"/>
</dbReference>
<dbReference type="Gene3D" id="1.10.533.10">
    <property type="entry name" value="Death Domain, Fas"/>
    <property type="match status" value="1"/>
</dbReference>
<feature type="domain" description="FIIND" evidence="8">
    <location>
        <begin position="924"/>
        <end position="1202"/>
    </location>
</feature>
<evidence type="ECO:0000256" key="4">
    <source>
        <dbReference type="ARBA" id="ARBA00022859"/>
    </source>
</evidence>
<evidence type="ECO:0000256" key="5">
    <source>
        <dbReference type="ARBA" id="ARBA00023198"/>
    </source>
</evidence>
<comment type="subcellular location">
    <subcellularLocation>
        <location evidence="1">Cytoplasm</location>
        <location evidence="1">Cytosol</location>
    </subcellularLocation>
</comment>
<dbReference type="Pfam" id="PF23679">
    <property type="entry name" value="UPA-FIIND"/>
    <property type="match status" value="1"/>
</dbReference>
<dbReference type="PANTHER" id="PTHR16155:SF18">
    <property type="entry name" value="STERILE ALPHA MOTIF DOMAIN-CONTAINING PROTEIN 9-LIKE"/>
    <property type="match status" value="1"/>
</dbReference>
<feature type="domain" description="CARD" evidence="7">
    <location>
        <begin position="1199"/>
        <end position="1279"/>
    </location>
</feature>
<dbReference type="Proteomes" id="UP000694890">
    <property type="component" value="Unplaced"/>
</dbReference>
<dbReference type="Pfam" id="PF13553">
    <property type="entry name" value="FIIND"/>
    <property type="match status" value="1"/>
</dbReference>
<protein>
    <submittedName>
        <fullName evidence="10">Sterile alpha motif domain-containing protein 9-like isoform X1</fullName>
    </submittedName>
</protein>
<sequence>MANGPGLALAGGGEIYVGSEIRDSLTLLDVLYANQFERETFGPIVFEQTEENFYRGAPPKWLNFHIGQQAKSNSAQTPLVKRDGYDTLVQEIFQKRKYPGISTVKLFHQPRCGGTTLAMQVLWDLRKRFRCAVLTGSTSDITNVAKEVVHLFTAGSRGHQNTVLLLLNDEEILENLQDSIMMTMAEQEIDTPMPVVILLSCVRKEAVLQSDHVVLERALSETEKQKFNEKKEELSSRYSDKYQEFHGFNIIQTNFSQAYVRQACMVFSEVRRANRPLKNQLAAFLSLLSAYVPDSYLLESQCLDFFKHDDSIHGHLSLEDRMQPFSHLIITYQQDKTSERRVRMAHPMIAQCCTELMAEAGVTRSDTARNLLTRFCRAEFPPYLLGFVKYMLTKREMKTEENPIDNTEIKEDRERFSRLILDIQDTEDSVESASVLKLASNKFEQNPFFPQALARVYYLELKDYSKAEIWAKKAKERDSHNSHIADTLGQVHKNHLKSKKESSDNQTEILQLAKKAIEAFKDEERLAENDIEGGTKVRTKVSRVFNTRGQLGYLQVCSILYDLLVSQNKTWRRVLTKDVSMDSVLESLGDNKLLRFHDLIKSLRDEVERKCAFLDKYLAYSKPYMKKDDDQYISGVTSDCYRKYVGDTTPSHMKEKCADFIHKLKQNLADSSARVVSCLDRECTKSVLKEITTWWEEIYTSKDSLTALVNYILAHIMLSNVGVNFPPKHKYLTTFRKQMPLSPTEEPVFHMLGLLLNWPADSEDKSVLDLSQLVRYMHFSYEHAYKTYFRSRYLHPLFFIGKGRGLSRIVHREVLERLFLGQNKGAKRDLSNWNHEKIFLNPMVQEHLLRVEGVVRNYSVFAAIGDNEIEVDANLRNSLWRPRQVSFYLGFTIRGPVAFGIRTKTAEKGPSGRLKLGPWGRETDSSDWTTVKPEVNGLHEVHTYSIQSEAGQYECSVSALRWVCNKKVSFHYQFRSWEEHMAEPACIDYMPAGPLLDITVTDGKLEEVHLPHWIDHSSKISDLFSILHVDTCGNFVEQVSEVTSSHIKLLQPTFSPRGVMIRKKLGISVKVFYDVLIYKTKKEFLTLHVYLVPPDRDVKQKVERNETSYGSIMIPKPNPDKSLEMLDHFFLTTDMDTAEIQPDKLKLRYERRNFFEVFIRNADSDFSLKLQSKQNKNNEHDTVWTCTIRQGDYQNQSTDHKDGQHFIDRHRTALIQRVNDTGPILDELMDWGLISSENYESVRALKTTQDQMRAILKPVSAASTRGKDAFYEILKGMKHLRPLISELEGSG</sequence>
<keyword evidence="5" id="KW-0395">Inflammatory response</keyword>
<evidence type="ECO:0000256" key="1">
    <source>
        <dbReference type="ARBA" id="ARBA00004514"/>
    </source>
</evidence>
<proteinExistence type="predicted"/>
<dbReference type="InterPro" id="IPR025307">
    <property type="entry name" value="FIIND_dom"/>
</dbReference>
<dbReference type="Pfam" id="PF00619">
    <property type="entry name" value="CARD"/>
    <property type="match status" value="1"/>
</dbReference>
<accession>A0AAJ7Q1A5</accession>
<evidence type="ECO:0000256" key="6">
    <source>
        <dbReference type="SAM" id="MobiDB-lite"/>
    </source>
</evidence>
<dbReference type="CDD" id="cd08330">
    <property type="entry name" value="CARD_ASC_NALP1"/>
    <property type="match status" value="1"/>
</dbReference>
<evidence type="ECO:0000259" key="8">
    <source>
        <dbReference type="PROSITE" id="PS51830"/>
    </source>
</evidence>
<dbReference type="PROSITE" id="PS51830">
    <property type="entry name" value="FIIND"/>
    <property type="match status" value="1"/>
</dbReference>
<dbReference type="GO" id="GO:0005829">
    <property type="term" value="C:cytosol"/>
    <property type="evidence" value="ECO:0007669"/>
    <property type="project" value="UniProtKB-SubCell"/>
</dbReference>
<dbReference type="InterPro" id="IPR001315">
    <property type="entry name" value="CARD"/>
</dbReference>
<dbReference type="GO" id="GO:0045087">
    <property type="term" value="P:innate immune response"/>
    <property type="evidence" value="ECO:0007669"/>
    <property type="project" value="UniProtKB-KW"/>
</dbReference>
<keyword evidence="4" id="KW-0391">Immunity</keyword>
<evidence type="ECO:0000313" key="10">
    <source>
        <dbReference type="RefSeq" id="XP_018543893.1"/>
    </source>
</evidence>
<dbReference type="SUPFAM" id="SSF47986">
    <property type="entry name" value="DEATH domain"/>
    <property type="match status" value="1"/>
</dbReference>
<dbReference type="RefSeq" id="XP_018543893.1">
    <property type="nucleotide sequence ID" value="XM_018688377.2"/>
</dbReference>
<keyword evidence="2" id="KW-0963">Cytoplasm</keyword>
<dbReference type="PROSITE" id="PS50209">
    <property type="entry name" value="CARD"/>
    <property type="match status" value="1"/>
</dbReference>
<keyword evidence="3" id="KW-0399">Innate immunity</keyword>
<evidence type="ECO:0000259" key="7">
    <source>
        <dbReference type="PROSITE" id="PS50209"/>
    </source>
</evidence>
<reference evidence="10" key="1">
    <citation type="submission" date="2025-08" db="UniProtKB">
        <authorList>
            <consortium name="RefSeq"/>
        </authorList>
    </citation>
    <scope>IDENTIFICATION</scope>
    <source>
        <tissue evidence="10">Brain</tissue>
    </source>
</reference>
<dbReference type="InterPro" id="IPR033516">
    <property type="entry name" value="CARD8/ASC/NALP1_CARD"/>
</dbReference>
<dbReference type="GO" id="GO:0006954">
    <property type="term" value="P:inflammatory response"/>
    <property type="evidence" value="ECO:0007669"/>
    <property type="project" value="UniProtKB-KW"/>
</dbReference>
<evidence type="ECO:0000256" key="2">
    <source>
        <dbReference type="ARBA" id="ARBA00022490"/>
    </source>
</evidence>